<dbReference type="Proteomes" id="UP000735874">
    <property type="component" value="Unassembled WGS sequence"/>
</dbReference>
<keyword evidence="8" id="KW-1185">Reference proteome</keyword>
<evidence type="ECO:0000256" key="1">
    <source>
        <dbReference type="SAM" id="SignalP"/>
    </source>
</evidence>
<dbReference type="Proteomes" id="UP000774804">
    <property type="component" value="Unassembled WGS sequence"/>
</dbReference>
<dbReference type="EMBL" id="RCMV01001544">
    <property type="protein sequence ID" value="KAG3208128.1"/>
    <property type="molecule type" value="Genomic_DNA"/>
</dbReference>
<dbReference type="Proteomes" id="UP000697107">
    <property type="component" value="Unassembled WGS sequence"/>
</dbReference>
<dbReference type="EMBL" id="RCMG01000862">
    <property type="protein sequence ID" value="KAG2844405.1"/>
    <property type="molecule type" value="Genomic_DNA"/>
</dbReference>
<dbReference type="OrthoDB" id="122702at2759"/>
<feature type="signal peptide" evidence="1">
    <location>
        <begin position="1"/>
        <end position="16"/>
    </location>
</feature>
<dbReference type="Proteomes" id="UP000760860">
    <property type="component" value="Unassembled WGS sequence"/>
</dbReference>
<evidence type="ECO:0000313" key="8">
    <source>
        <dbReference type="Proteomes" id="UP000251314"/>
    </source>
</evidence>
<reference evidence="7 8" key="1">
    <citation type="submission" date="2018-01" db="EMBL/GenBank/DDBJ databases">
        <title>Draft genome of the strawberry crown rot pathogen Phytophthora cactorum.</title>
        <authorList>
            <person name="Armitage A.D."/>
            <person name="Lysoe E."/>
            <person name="Nellist C.F."/>
            <person name="Harrison R.J."/>
            <person name="Brurberg M.B."/>
        </authorList>
    </citation>
    <scope>NUCLEOTIDE SEQUENCE [LARGE SCALE GENOMIC DNA]</scope>
    <source>
        <strain evidence="7 8">10300</strain>
    </source>
</reference>
<gene>
    <name evidence="7" type="ORF">PC110_g11463</name>
    <name evidence="2" type="ORF">PC113_g18406</name>
    <name evidence="3" type="ORF">PC115_g21359</name>
    <name evidence="4" type="ORF">PC117_g23239</name>
    <name evidence="5" type="ORF">PC118_g17726</name>
    <name evidence="6" type="ORF">PC129_g20841</name>
</gene>
<dbReference type="EMBL" id="RCML01000824">
    <property type="protein sequence ID" value="KAG2968921.1"/>
    <property type="molecule type" value="Genomic_DNA"/>
</dbReference>
<proteinExistence type="predicted"/>
<sequence length="85" mass="9257">MCCTALGLSVFSGGLADDDEWDANVDEIMANFTNEDIVGQMTQIASYGLLNSRTKMFCAVLPSTVLARTWVLPCRILERSGLDHG</sequence>
<evidence type="ECO:0000313" key="6">
    <source>
        <dbReference type="EMBL" id="KAG3208128.1"/>
    </source>
</evidence>
<protein>
    <submittedName>
        <fullName evidence="7">Uncharacterized protein</fullName>
    </submittedName>
</protein>
<dbReference type="EMBL" id="RCMI01001502">
    <property type="protein sequence ID" value="KAG2884360.1"/>
    <property type="molecule type" value="Genomic_DNA"/>
</dbReference>
<dbReference type="Proteomes" id="UP000251314">
    <property type="component" value="Unassembled WGS sequence"/>
</dbReference>
<evidence type="ECO:0000313" key="2">
    <source>
        <dbReference type="EMBL" id="KAG2844405.1"/>
    </source>
</evidence>
<dbReference type="VEuPathDB" id="FungiDB:PC110_g11463"/>
<evidence type="ECO:0000313" key="7">
    <source>
        <dbReference type="EMBL" id="RAW32176.1"/>
    </source>
</evidence>
<dbReference type="EMBL" id="RCMK01001384">
    <property type="protein sequence ID" value="KAG2895544.1"/>
    <property type="molecule type" value="Genomic_DNA"/>
</dbReference>
<dbReference type="Proteomes" id="UP000736787">
    <property type="component" value="Unassembled WGS sequence"/>
</dbReference>
<accession>A0A329S8B6</accession>
<feature type="chain" id="PRO_5044073235" evidence="1">
    <location>
        <begin position="17"/>
        <end position="85"/>
    </location>
</feature>
<organism evidence="7 8">
    <name type="scientific">Phytophthora cactorum</name>
    <dbReference type="NCBI Taxonomy" id="29920"/>
    <lineage>
        <taxon>Eukaryota</taxon>
        <taxon>Sar</taxon>
        <taxon>Stramenopiles</taxon>
        <taxon>Oomycota</taxon>
        <taxon>Peronosporomycetes</taxon>
        <taxon>Peronosporales</taxon>
        <taxon>Peronosporaceae</taxon>
        <taxon>Phytophthora</taxon>
    </lineage>
</organism>
<dbReference type="AlphaFoldDB" id="A0A329S8B6"/>
<evidence type="ECO:0000313" key="3">
    <source>
        <dbReference type="EMBL" id="KAG2884360.1"/>
    </source>
</evidence>
<reference evidence="2" key="2">
    <citation type="submission" date="2018-10" db="EMBL/GenBank/DDBJ databases">
        <title>Effector identification in a new, highly contiguous assembly of the strawberry crown rot pathogen Phytophthora cactorum.</title>
        <authorList>
            <person name="Armitage A.D."/>
            <person name="Nellist C.F."/>
            <person name="Bates H."/>
            <person name="Vickerstaff R.J."/>
            <person name="Harrison R.J."/>
        </authorList>
    </citation>
    <scope>NUCLEOTIDE SEQUENCE</scope>
    <source>
        <strain evidence="2">15-7</strain>
        <strain evidence="3">4032</strain>
        <strain evidence="4">4040</strain>
        <strain evidence="5">P415</strain>
        <strain evidence="6">P421</strain>
    </source>
</reference>
<comment type="caution">
    <text evidence="7">The sequence shown here is derived from an EMBL/GenBank/DDBJ whole genome shotgun (WGS) entry which is preliminary data.</text>
</comment>
<keyword evidence="1" id="KW-0732">Signal</keyword>
<evidence type="ECO:0000313" key="5">
    <source>
        <dbReference type="EMBL" id="KAG2968921.1"/>
    </source>
</evidence>
<name>A0A329S8B6_9STRA</name>
<evidence type="ECO:0000313" key="4">
    <source>
        <dbReference type="EMBL" id="KAG2895544.1"/>
    </source>
</evidence>
<dbReference type="EMBL" id="MJFZ01000288">
    <property type="protein sequence ID" value="RAW32176.1"/>
    <property type="molecule type" value="Genomic_DNA"/>
</dbReference>